<accession>A0A917AU56</accession>
<keyword evidence="2" id="KW-1278">Translocase</keyword>
<dbReference type="EMBL" id="BMIS01000008">
    <property type="protein sequence ID" value="GGE72810.1"/>
    <property type="molecule type" value="Genomic_DNA"/>
</dbReference>
<evidence type="ECO:0000313" key="4">
    <source>
        <dbReference type="Proteomes" id="UP000633136"/>
    </source>
</evidence>
<dbReference type="AlphaFoldDB" id="A0A917AU56"/>
<evidence type="ECO:0000313" key="3">
    <source>
        <dbReference type="EMBL" id="GGE72810.1"/>
    </source>
</evidence>
<keyword evidence="4" id="KW-1185">Reference proteome</keyword>
<sequence>MAARYADHLIVLREGTVVTSGPPAEIISTELIEQAFSLRALVVPDPVTATPSVVPHRGGGLLD</sequence>
<protein>
    <submittedName>
        <fullName evidence="3">Uncharacterized protein</fullName>
    </submittedName>
</protein>
<reference evidence="3" key="2">
    <citation type="submission" date="2020-09" db="EMBL/GenBank/DDBJ databases">
        <authorList>
            <person name="Sun Q."/>
            <person name="Zhou Y."/>
        </authorList>
    </citation>
    <scope>NUCLEOTIDE SEQUENCE</scope>
    <source>
        <strain evidence="3">CGMCC 1.15388</strain>
    </source>
</reference>
<dbReference type="PANTHER" id="PTHR42794">
    <property type="entry name" value="HEMIN IMPORT ATP-BINDING PROTEIN HMUV"/>
    <property type="match status" value="1"/>
</dbReference>
<evidence type="ECO:0000256" key="1">
    <source>
        <dbReference type="ARBA" id="ARBA00022448"/>
    </source>
</evidence>
<gene>
    <name evidence="3" type="ORF">GCM10011401_19860</name>
</gene>
<organism evidence="3 4">
    <name type="scientific">Nesterenkonia cremea</name>
    <dbReference type="NCBI Taxonomy" id="1882340"/>
    <lineage>
        <taxon>Bacteria</taxon>
        <taxon>Bacillati</taxon>
        <taxon>Actinomycetota</taxon>
        <taxon>Actinomycetes</taxon>
        <taxon>Micrococcales</taxon>
        <taxon>Micrococcaceae</taxon>
        <taxon>Nesterenkonia</taxon>
    </lineage>
</organism>
<reference evidence="3" key="1">
    <citation type="journal article" date="2014" name="Int. J. Syst. Evol. Microbiol.">
        <title>Complete genome sequence of Corynebacterium casei LMG S-19264T (=DSM 44701T), isolated from a smear-ripened cheese.</title>
        <authorList>
            <consortium name="US DOE Joint Genome Institute (JGI-PGF)"/>
            <person name="Walter F."/>
            <person name="Albersmeier A."/>
            <person name="Kalinowski J."/>
            <person name="Ruckert C."/>
        </authorList>
    </citation>
    <scope>NUCLEOTIDE SEQUENCE</scope>
    <source>
        <strain evidence="3">CGMCC 1.15388</strain>
    </source>
</reference>
<dbReference type="Proteomes" id="UP000633136">
    <property type="component" value="Unassembled WGS sequence"/>
</dbReference>
<evidence type="ECO:0000256" key="2">
    <source>
        <dbReference type="ARBA" id="ARBA00022967"/>
    </source>
</evidence>
<keyword evidence="1" id="KW-0813">Transport</keyword>
<dbReference type="PANTHER" id="PTHR42794:SF1">
    <property type="entry name" value="HEMIN IMPORT ATP-BINDING PROTEIN HMUV"/>
    <property type="match status" value="1"/>
</dbReference>
<name>A0A917AU56_9MICC</name>
<comment type="caution">
    <text evidence="3">The sequence shown here is derived from an EMBL/GenBank/DDBJ whole genome shotgun (WGS) entry which is preliminary data.</text>
</comment>
<proteinExistence type="predicted"/>